<accession>A0A102K3D7</accession>
<dbReference type="AlphaFoldDB" id="A0A102K3D7"/>
<dbReference type="PANTHER" id="PTHR45527">
    <property type="entry name" value="NONRIBOSOMAL PEPTIDE SYNTHETASE"/>
    <property type="match status" value="1"/>
</dbReference>
<dbReference type="Gene3D" id="3.30.559.10">
    <property type="entry name" value="Chloramphenicol acetyltransferase-like domain"/>
    <property type="match status" value="1"/>
</dbReference>
<evidence type="ECO:0000259" key="2">
    <source>
        <dbReference type="Pfam" id="PF18563"/>
    </source>
</evidence>
<dbReference type="SUPFAM" id="SSF52777">
    <property type="entry name" value="CoA-dependent acyltransferases"/>
    <property type="match status" value="2"/>
</dbReference>
<dbReference type="GO" id="GO:0031177">
    <property type="term" value="F:phosphopantetheine binding"/>
    <property type="evidence" value="ECO:0007669"/>
    <property type="project" value="TreeGrafter"/>
</dbReference>
<dbReference type="Pfam" id="PF00668">
    <property type="entry name" value="Condensation"/>
    <property type="match status" value="1"/>
</dbReference>
<feature type="domain" description="Condensation" evidence="1">
    <location>
        <begin position="115"/>
        <end position="388"/>
    </location>
</feature>
<name>A0A102K3D7_9BURK</name>
<dbReference type="GO" id="GO:0047527">
    <property type="term" value="F:2,3-dihydroxybenzoate-serine ligase activity"/>
    <property type="evidence" value="ECO:0007669"/>
    <property type="project" value="TreeGrafter"/>
</dbReference>
<evidence type="ECO:0000313" key="3">
    <source>
        <dbReference type="EMBL" id="KUZ93720.1"/>
    </source>
</evidence>
<organism evidence="3 4">
    <name type="scientific">Burkholderia ubonensis</name>
    <dbReference type="NCBI Taxonomy" id="101571"/>
    <lineage>
        <taxon>Bacteria</taxon>
        <taxon>Pseudomonadati</taxon>
        <taxon>Pseudomonadota</taxon>
        <taxon>Betaproteobacteria</taxon>
        <taxon>Burkholderiales</taxon>
        <taxon>Burkholderiaceae</taxon>
        <taxon>Burkholderia</taxon>
        <taxon>Burkholderia cepacia complex</taxon>
    </lineage>
</organism>
<dbReference type="GO" id="GO:0043041">
    <property type="term" value="P:amino acid activation for nonribosomal peptide biosynthetic process"/>
    <property type="evidence" value="ECO:0007669"/>
    <property type="project" value="TreeGrafter"/>
</dbReference>
<dbReference type="Gene3D" id="3.30.559.30">
    <property type="entry name" value="Nonribosomal peptide synthetase, condensation domain"/>
    <property type="match status" value="1"/>
</dbReference>
<dbReference type="GO" id="GO:0009239">
    <property type="term" value="P:enterobactin biosynthetic process"/>
    <property type="evidence" value="ECO:0007669"/>
    <property type="project" value="TreeGrafter"/>
</dbReference>
<feature type="domain" description="TubC N-terminal docking" evidence="2">
    <location>
        <begin position="13"/>
        <end position="59"/>
    </location>
</feature>
<dbReference type="Gene3D" id="1.10.10.1830">
    <property type="entry name" value="Non-ribosomal peptide synthase, adenylation domain"/>
    <property type="match status" value="1"/>
</dbReference>
<reference evidence="3 4" key="1">
    <citation type="submission" date="2015-11" db="EMBL/GenBank/DDBJ databases">
        <title>Expanding the genomic diversity of Burkholderia species for the development of highly accurate diagnostics.</title>
        <authorList>
            <person name="Sahl J."/>
            <person name="Keim P."/>
            <person name="Wagner D."/>
        </authorList>
    </citation>
    <scope>NUCLEOTIDE SEQUENCE [LARGE SCALE GENOMIC DNA]</scope>
    <source>
        <strain evidence="3 4">RF32-BP4</strain>
    </source>
</reference>
<dbReference type="Proteomes" id="UP000065521">
    <property type="component" value="Unassembled WGS sequence"/>
</dbReference>
<dbReference type="InterPro" id="IPR041464">
    <property type="entry name" value="TubC_N"/>
</dbReference>
<evidence type="ECO:0008006" key="5">
    <source>
        <dbReference type="Google" id="ProtNLM"/>
    </source>
</evidence>
<protein>
    <recommendedName>
        <fullName evidence="5">Non-ribosomal peptide synthetase</fullName>
    </recommendedName>
</protein>
<dbReference type="InterPro" id="IPR001242">
    <property type="entry name" value="Condensation_dom"/>
</dbReference>
<dbReference type="GO" id="GO:0009366">
    <property type="term" value="C:enterobactin synthetase complex"/>
    <property type="evidence" value="ECO:0007669"/>
    <property type="project" value="TreeGrafter"/>
</dbReference>
<dbReference type="PANTHER" id="PTHR45527:SF1">
    <property type="entry name" value="FATTY ACID SYNTHASE"/>
    <property type="match status" value="1"/>
</dbReference>
<gene>
    <name evidence="3" type="ORF">WI38_09040</name>
</gene>
<proteinExistence type="predicted"/>
<dbReference type="EMBL" id="LOTN01000016">
    <property type="protein sequence ID" value="KUZ93720.1"/>
    <property type="molecule type" value="Genomic_DNA"/>
</dbReference>
<evidence type="ECO:0000259" key="1">
    <source>
        <dbReference type="Pfam" id="PF00668"/>
    </source>
</evidence>
<dbReference type="InterPro" id="IPR044894">
    <property type="entry name" value="TubC_N_sf"/>
</dbReference>
<comment type="caution">
    <text evidence="3">The sequence shown here is derived from an EMBL/GenBank/DDBJ whole genome shotgun (WGS) entry which is preliminary data.</text>
</comment>
<dbReference type="Pfam" id="PF18563">
    <property type="entry name" value="TubC_N"/>
    <property type="match status" value="1"/>
</dbReference>
<dbReference type="InterPro" id="IPR023213">
    <property type="entry name" value="CAT-like_dom_sf"/>
</dbReference>
<dbReference type="GO" id="GO:0005829">
    <property type="term" value="C:cytosol"/>
    <property type="evidence" value="ECO:0007669"/>
    <property type="project" value="TreeGrafter"/>
</dbReference>
<sequence length="520" mass="56320">MSAERPMTTLPALLSDLQARGIALALVDGELSFRAPRGALTAADRAALSARRDAIVAYLAAKAARRLDPVSIAPSATLRPSLLQELWWHWYGLPPRQLNQERLPLVKLFHGAPAARVADALRGIVARHHTLRSSFHEEDGRLVVTLNDADALPIEFAESDGSRPPAELEAELKAQAAEYASRQLPLDGQWLLRARIVSLAPDVSLVLCVFHHIIVDAASLLLILSELDARLADPPRALASAAQFIDYAAWEREWMADAARKPLIDYWARRFRELPELAGPVTGRSLAWQPGTKVDYKFVIPAAQLRRIQAAATRLHTSLFSALVTAFGVALARWSGSARVPVRCVGDLRTSPELAHIVGYLVCSDVIEIDAPAGADFVSILKANEIESHSAMMLRVPTLMRHPLHAGGSGIEDPRGIAATINMFSVRIPGAGAPADDTADPPWPPPLMRTAGEPWPIPLPTVYLRLIDYGHALEGSLELNDTLLTAAEQAALIDALFDALDRFLLQPAAPAAAPLTTETS</sequence>
<evidence type="ECO:0000313" key="4">
    <source>
        <dbReference type="Proteomes" id="UP000065521"/>
    </source>
</evidence>